<dbReference type="Gene3D" id="3.40.50.80">
    <property type="entry name" value="Nucleotide-binding domain of ferredoxin-NADP reductase (FNR) module"/>
    <property type="match status" value="1"/>
</dbReference>
<keyword evidence="2" id="KW-0001">2Fe-2S</keyword>
<evidence type="ECO:0000313" key="7">
    <source>
        <dbReference type="Proteomes" id="UP001589788"/>
    </source>
</evidence>
<evidence type="ECO:0000256" key="3">
    <source>
        <dbReference type="ARBA" id="ARBA00023014"/>
    </source>
</evidence>
<evidence type="ECO:0000256" key="4">
    <source>
        <dbReference type="SAM" id="MobiDB-lite"/>
    </source>
</evidence>
<evidence type="ECO:0000256" key="1">
    <source>
        <dbReference type="ARBA" id="ARBA00001974"/>
    </source>
</evidence>
<evidence type="ECO:0000256" key="2">
    <source>
        <dbReference type="ARBA" id="ARBA00022714"/>
    </source>
</evidence>
<dbReference type="InterPro" id="IPR050415">
    <property type="entry name" value="MRET"/>
</dbReference>
<evidence type="ECO:0000259" key="5">
    <source>
        <dbReference type="PROSITE" id="PS51384"/>
    </source>
</evidence>
<feature type="region of interest" description="Disordered" evidence="4">
    <location>
        <begin position="1"/>
        <end position="26"/>
    </location>
</feature>
<dbReference type="PIRSF" id="PIRSF006816">
    <property type="entry name" value="Cyc3_hyd_g"/>
    <property type="match status" value="1"/>
</dbReference>
<dbReference type="InterPro" id="IPR017927">
    <property type="entry name" value="FAD-bd_FR_type"/>
</dbReference>
<accession>A0ABV6C1J4</accession>
<comment type="cofactor">
    <cofactor evidence="1">
        <name>FAD</name>
        <dbReference type="ChEBI" id="CHEBI:57692"/>
    </cofactor>
</comment>
<dbReference type="PANTHER" id="PTHR47354:SF5">
    <property type="entry name" value="PROTEIN RFBI"/>
    <property type="match status" value="1"/>
</dbReference>
<sequence length="261" mass="28833">MDERGTSIEGQQRLDDVPRPPHRASGWQEARVQAVVPEAPDAVTLRLRLTHAQTFLPGQYYNVRLPAVGHRRPIQRAYSVASSPEPDSSVIDLGVREVRDGLLSPALVRLRPGDRLAVRGPYGRFTWDAKDHGQVLLVGAGSGVVPLMSMVRYAVQRRRVDPLVFVCSSSTYHQALYRSELASLASQHSWLRVVPCITRDPTDSRAAFRQRVDALVLLASLDGLRPVAAYLCGPPEMVGAVRLALIDLDLDPATIKTEKYD</sequence>
<feature type="compositionally biased region" description="Basic and acidic residues" evidence="4">
    <location>
        <begin position="1"/>
        <end position="19"/>
    </location>
</feature>
<dbReference type="InterPro" id="IPR017938">
    <property type="entry name" value="Riboflavin_synthase-like_b-brl"/>
</dbReference>
<dbReference type="PANTHER" id="PTHR47354">
    <property type="entry name" value="NADH OXIDOREDUCTASE HCR"/>
    <property type="match status" value="1"/>
</dbReference>
<dbReference type="SUPFAM" id="SSF52343">
    <property type="entry name" value="Ferredoxin reductase-like, C-terminal NADP-linked domain"/>
    <property type="match status" value="1"/>
</dbReference>
<dbReference type="PRINTS" id="PR00371">
    <property type="entry name" value="FPNCR"/>
</dbReference>
<keyword evidence="3" id="KW-0411">Iron-sulfur</keyword>
<dbReference type="InterPro" id="IPR039261">
    <property type="entry name" value="FNR_nucleotide-bd"/>
</dbReference>
<dbReference type="Gene3D" id="2.40.30.10">
    <property type="entry name" value="Translation factors"/>
    <property type="match status" value="1"/>
</dbReference>
<name>A0ABV6C1J4_9ACTN</name>
<dbReference type="PROSITE" id="PS51384">
    <property type="entry name" value="FAD_FR"/>
    <property type="match status" value="1"/>
</dbReference>
<dbReference type="InterPro" id="IPR012165">
    <property type="entry name" value="Cyt_c3_hydrogenase_gsu"/>
</dbReference>
<dbReference type="Pfam" id="PF00970">
    <property type="entry name" value="FAD_binding_6"/>
    <property type="match status" value="1"/>
</dbReference>
<keyword evidence="2" id="KW-0408">Iron</keyword>
<dbReference type="SUPFAM" id="SSF63380">
    <property type="entry name" value="Riboflavin synthase domain-like"/>
    <property type="match status" value="1"/>
</dbReference>
<gene>
    <name evidence="6" type="ORF">ACFFRE_01450</name>
</gene>
<dbReference type="InterPro" id="IPR001709">
    <property type="entry name" value="Flavoprot_Pyr_Nucl_cyt_Rdtase"/>
</dbReference>
<dbReference type="InterPro" id="IPR008333">
    <property type="entry name" value="Cbr1-like_FAD-bd_dom"/>
</dbReference>
<comment type="caution">
    <text evidence="6">The sequence shown here is derived from an EMBL/GenBank/DDBJ whole genome shotgun (WGS) entry which is preliminary data.</text>
</comment>
<reference evidence="6 7" key="1">
    <citation type="submission" date="2024-09" db="EMBL/GenBank/DDBJ databases">
        <authorList>
            <person name="Sun Q."/>
            <person name="Mori K."/>
        </authorList>
    </citation>
    <scope>NUCLEOTIDE SEQUENCE [LARGE SCALE GENOMIC DNA]</scope>
    <source>
        <strain evidence="6 7">JCM 15389</strain>
    </source>
</reference>
<keyword evidence="7" id="KW-1185">Reference proteome</keyword>
<dbReference type="Proteomes" id="UP001589788">
    <property type="component" value="Unassembled WGS sequence"/>
</dbReference>
<dbReference type="Pfam" id="PF00175">
    <property type="entry name" value="NAD_binding_1"/>
    <property type="match status" value="1"/>
</dbReference>
<dbReference type="InterPro" id="IPR001433">
    <property type="entry name" value="OxRdtase_FAD/NAD-bd"/>
</dbReference>
<dbReference type="PRINTS" id="PR00410">
    <property type="entry name" value="PHEHYDRXLASE"/>
</dbReference>
<organism evidence="6 7">
    <name type="scientific">Aciditerrimonas ferrireducens</name>
    <dbReference type="NCBI Taxonomy" id="667306"/>
    <lineage>
        <taxon>Bacteria</taxon>
        <taxon>Bacillati</taxon>
        <taxon>Actinomycetota</taxon>
        <taxon>Acidimicrobiia</taxon>
        <taxon>Acidimicrobiales</taxon>
        <taxon>Acidimicrobiaceae</taxon>
        <taxon>Aciditerrimonas</taxon>
    </lineage>
</organism>
<protein>
    <submittedName>
        <fullName evidence="6">FAD-binding oxidoreductase</fullName>
    </submittedName>
</protein>
<dbReference type="RefSeq" id="WP_377787418.1">
    <property type="nucleotide sequence ID" value="NZ_JBHLYQ010000006.1"/>
</dbReference>
<proteinExistence type="predicted"/>
<evidence type="ECO:0000313" key="6">
    <source>
        <dbReference type="EMBL" id="MFC0080822.1"/>
    </source>
</evidence>
<feature type="domain" description="FAD-binding FR-type" evidence="5">
    <location>
        <begin position="25"/>
        <end position="128"/>
    </location>
</feature>
<keyword evidence="2" id="KW-0479">Metal-binding</keyword>
<dbReference type="EMBL" id="JBHLYQ010000006">
    <property type="protein sequence ID" value="MFC0080822.1"/>
    <property type="molecule type" value="Genomic_DNA"/>
</dbReference>